<gene>
    <name evidence="1" type="ORF">DXC61_04700</name>
</gene>
<sequence length="68" mass="7508">MTGGVDGVICDVDDVPMLVQKLRLLLGDGSLRKKLQLQAIKSVDRFSIGNTAKRWEKMLDSLVGHKRG</sequence>
<organism evidence="1 2">
    <name type="scientific">Segatella copri</name>
    <dbReference type="NCBI Taxonomy" id="165179"/>
    <lineage>
        <taxon>Bacteria</taxon>
        <taxon>Pseudomonadati</taxon>
        <taxon>Bacteroidota</taxon>
        <taxon>Bacteroidia</taxon>
        <taxon>Bacteroidales</taxon>
        <taxon>Prevotellaceae</taxon>
        <taxon>Segatella</taxon>
    </lineage>
</organism>
<dbReference type="EMBL" id="QSSA01000007">
    <property type="protein sequence ID" value="RGL62555.1"/>
    <property type="molecule type" value="Genomic_DNA"/>
</dbReference>
<protein>
    <submittedName>
        <fullName evidence="1">Uncharacterized protein</fullName>
    </submittedName>
</protein>
<evidence type="ECO:0000313" key="2">
    <source>
        <dbReference type="Proteomes" id="UP000261187"/>
    </source>
</evidence>
<evidence type="ECO:0000313" key="1">
    <source>
        <dbReference type="EMBL" id="RGL62555.1"/>
    </source>
</evidence>
<dbReference type="SUPFAM" id="SSF53756">
    <property type="entry name" value="UDP-Glycosyltransferase/glycogen phosphorylase"/>
    <property type="match status" value="1"/>
</dbReference>
<name>A0AA92VUU7_9BACT</name>
<proteinExistence type="predicted"/>
<dbReference type="RefSeq" id="WP_117692856.1">
    <property type="nucleotide sequence ID" value="NZ_QSSA01000007.1"/>
</dbReference>
<comment type="caution">
    <text evidence="1">The sequence shown here is derived from an EMBL/GenBank/DDBJ whole genome shotgun (WGS) entry which is preliminary data.</text>
</comment>
<reference evidence="1 2" key="1">
    <citation type="submission" date="2018-08" db="EMBL/GenBank/DDBJ databases">
        <title>A genome reference for cultivated species of the human gut microbiota.</title>
        <authorList>
            <person name="Zou Y."/>
            <person name="Xue W."/>
            <person name="Luo G."/>
        </authorList>
    </citation>
    <scope>NUCLEOTIDE SEQUENCE [LARGE SCALE GENOMIC DNA]</scope>
    <source>
        <strain evidence="1 2">TF06-40</strain>
    </source>
</reference>
<dbReference type="Gene3D" id="3.40.50.2000">
    <property type="entry name" value="Glycogen Phosphorylase B"/>
    <property type="match status" value="2"/>
</dbReference>
<dbReference type="Proteomes" id="UP000261187">
    <property type="component" value="Unassembled WGS sequence"/>
</dbReference>
<dbReference type="AlphaFoldDB" id="A0AA92VUU7"/>
<accession>A0AA92VUU7</accession>